<evidence type="ECO:0000313" key="2">
    <source>
        <dbReference type="EMBL" id="MFC6440633.1"/>
    </source>
</evidence>
<keyword evidence="1" id="KW-0812">Transmembrane</keyword>
<dbReference type="EMBL" id="JBHSUS010000001">
    <property type="protein sequence ID" value="MFC6440633.1"/>
    <property type="molecule type" value="Genomic_DNA"/>
</dbReference>
<sequence length="46" mass="5127">MLISHAHLLGLLLAPVATFTGAAIIASRLQNWRPRTRKFFSRPGHC</sequence>
<accession>A0ABW1XL50</accession>
<protein>
    <submittedName>
        <fullName evidence="2">Uncharacterized protein</fullName>
    </submittedName>
</protein>
<keyword evidence="1" id="KW-1133">Transmembrane helix</keyword>
<name>A0ABW1XL50_9ALTE</name>
<organism evidence="2 3">
    <name type="scientific">Pseudobowmanella zhangzhouensis</name>
    <dbReference type="NCBI Taxonomy" id="1537679"/>
    <lineage>
        <taxon>Bacteria</taxon>
        <taxon>Pseudomonadati</taxon>
        <taxon>Pseudomonadota</taxon>
        <taxon>Gammaproteobacteria</taxon>
        <taxon>Alteromonadales</taxon>
        <taxon>Alteromonadaceae</taxon>
    </lineage>
</organism>
<evidence type="ECO:0000256" key="1">
    <source>
        <dbReference type="SAM" id="Phobius"/>
    </source>
</evidence>
<evidence type="ECO:0000313" key="3">
    <source>
        <dbReference type="Proteomes" id="UP001596364"/>
    </source>
</evidence>
<dbReference type="Proteomes" id="UP001596364">
    <property type="component" value="Unassembled WGS sequence"/>
</dbReference>
<feature type="transmembrane region" description="Helical" evidence="1">
    <location>
        <begin position="6"/>
        <end position="29"/>
    </location>
</feature>
<comment type="caution">
    <text evidence="2">The sequence shown here is derived from an EMBL/GenBank/DDBJ whole genome shotgun (WGS) entry which is preliminary data.</text>
</comment>
<keyword evidence="1" id="KW-0472">Membrane</keyword>
<proteinExistence type="predicted"/>
<gene>
    <name evidence="2" type="ORF">ACFP85_10815</name>
</gene>
<dbReference type="RefSeq" id="WP_165490799.1">
    <property type="nucleotide sequence ID" value="NZ_JBHSUS010000001.1"/>
</dbReference>
<reference evidence="3" key="1">
    <citation type="journal article" date="2019" name="Int. J. Syst. Evol. Microbiol.">
        <title>The Global Catalogue of Microorganisms (GCM) 10K type strain sequencing project: providing services to taxonomists for standard genome sequencing and annotation.</title>
        <authorList>
            <consortium name="The Broad Institute Genomics Platform"/>
            <consortium name="The Broad Institute Genome Sequencing Center for Infectious Disease"/>
            <person name="Wu L."/>
            <person name="Ma J."/>
        </authorList>
    </citation>
    <scope>NUCLEOTIDE SEQUENCE [LARGE SCALE GENOMIC DNA]</scope>
    <source>
        <strain evidence="3">CGMCC 1.16031</strain>
    </source>
</reference>
<keyword evidence="3" id="KW-1185">Reference proteome</keyword>